<name>A0AAV9JJY9_9PEZI</name>
<feature type="compositionally biased region" description="Basic and acidic residues" evidence="1">
    <location>
        <begin position="53"/>
        <end position="71"/>
    </location>
</feature>
<reference evidence="2 3" key="1">
    <citation type="submission" date="2021-11" db="EMBL/GenBank/DDBJ databases">
        <title>Black yeast isolated from Biological Soil Crust.</title>
        <authorList>
            <person name="Kurbessoian T."/>
        </authorList>
    </citation>
    <scope>NUCLEOTIDE SEQUENCE [LARGE SCALE GENOMIC DNA]</scope>
    <source>
        <strain evidence="2 3">CCFEE 5522</strain>
    </source>
</reference>
<sequence>MRDDGRGINGNGEKNQEEVQSEKEEQSKSGKNAGKNARKKANRKNRQKGRHNLVIDRDRRKKADSPKEKLEDRIAIEKLEDGFGAALQKRSETKYSNK</sequence>
<evidence type="ECO:0000313" key="2">
    <source>
        <dbReference type="EMBL" id="KAK4545540.1"/>
    </source>
</evidence>
<dbReference type="EMBL" id="JAVFHQ010000019">
    <property type="protein sequence ID" value="KAK4545540.1"/>
    <property type="molecule type" value="Genomic_DNA"/>
</dbReference>
<feature type="region of interest" description="Disordered" evidence="1">
    <location>
        <begin position="1"/>
        <end position="71"/>
    </location>
</feature>
<comment type="caution">
    <text evidence="2">The sequence shown here is derived from an EMBL/GenBank/DDBJ whole genome shotgun (WGS) entry which is preliminary data.</text>
</comment>
<keyword evidence="3" id="KW-1185">Reference proteome</keyword>
<feature type="compositionally biased region" description="Basic residues" evidence="1">
    <location>
        <begin position="36"/>
        <end position="51"/>
    </location>
</feature>
<organism evidence="2 3">
    <name type="scientific">Oleoguttula mirabilis</name>
    <dbReference type="NCBI Taxonomy" id="1507867"/>
    <lineage>
        <taxon>Eukaryota</taxon>
        <taxon>Fungi</taxon>
        <taxon>Dikarya</taxon>
        <taxon>Ascomycota</taxon>
        <taxon>Pezizomycotina</taxon>
        <taxon>Dothideomycetes</taxon>
        <taxon>Dothideomycetidae</taxon>
        <taxon>Mycosphaerellales</taxon>
        <taxon>Teratosphaeriaceae</taxon>
        <taxon>Oleoguttula</taxon>
    </lineage>
</organism>
<proteinExistence type="predicted"/>
<dbReference type="AlphaFoldDB" id="A0AAV9JJY9"/>
<dbReference type="Proteomes" id="UP001324427">
    <property type="component" value="Unassembled WGS sequence"/>
</dbReference>
<evidence type="ECO:0000313" key="3">
    <source>
        <dbReference type="Proteomes" id="UP001324427"/>
    </source>
</evidence>
<accession>A0AAV9JJY9</accession>
<protein>
    <submittedName>
        <fullName evidence="2">Uncharacterized protein</fullName>
    </submittedName>
</protein>
<evidence type="ECO:0000256" key="1">
    <source>
        <dbReference type="SAM" id="MobiDB-lite"/>
    </source>
</evidence>
<feature type="compositionally biased region" description="Basic and acidic residues" evidence="1">
    <location>
        <begin position="14"/>
        <end position="28"/>
    </location>
</feature>
<gene>
    <name evidence="2" type="ORF">LTR36_002890</name>
</gene>